<feature type="compositionally biased region" description="Basic and acidic residues" evidence="2">
    <location>
        <begin position="95"/>
        <end position="104"/>
    </location>
</feature>
<dbReference type="OrthoDB" id="2019255at2759"/>
<dbReference type="PANTHER" id="PTHR34121:SF1">
    <property type="entry name" value="FILAMIN-A-INTERACTING PROTEIN 1"/>
    <property type="match status" value="1"/>
</dbReference>
<accession>A0A8K0J355</accession>
<proteinExistence type="predicted"/>
<dbReference type="EMBL" id="CM017887">
    <property type="protein sequence ID" value="KAG1371638.1"/>
    <property type="molecule type" value="Genomic_DNA"/>
</dbReference>
<dbReference type="PANTHER" id="PTHR34121">
    <property type="entry name" value="MYOSIN-11"/>
    <property type="match status" value="1"/>
</dbReference>
<evidence type="ECO:0000313" key="3">
    <source>
        <dbReference type="EMBL" id="KAG1371638.1"/>
    </source>
</evidence>
<feature type="region of interest" description="Disordered" evidence="2">
    <location>
        <begin position="95"/>
        <end position="115"/>
    </location>
</feature>
<evidence type="ECO:0000313" key="4">
    <source>
        <dbReference type="Proteomes" id="UP000797356"/>
    </source>
</evidence>
<dbReference type="Proteomes" id="UP000797356">
    <property type="component" value="Chromosome 16"/>
</dbReference>
<evidence type="ECO:0000256" key="1">
    <source>
        <dbReference type="SAM" id="Coils"/>
    </source>
</evidence>
<evidence type="ECO:0000256" key="2">
    <source>
        <dbReference type="SAM" id="MobiDB-lite"/>
    </source>
</evidence>
<protein>
    <submittedName>
        <fullName evidence="3">Sporulation-specific protein 15</fullName>
    </submittedName>
</protein>
<keyword evidence="1" id="KW-0175">Coiled coil</keyword>
<name>A0A8K0J355_COCNU</name>
<reference evidence="3" key="2">
    <citation type="submission" date="2019-07" db="EMBL/GenBank/DDBJ databases">
        <authorList>
            <person name="Yang Y."/>
            <person name="Bocs S."/>
            <person name="Baudouin L."/>
        </authorList>
    </citation>
    <scope>NUCLEOTIDE SEQUENCE</scope>
    <source>
        <tissue evidence="3">Spear leaf of Hainan Tall coconut</tissue>
    </source>
</reference>
<feature type="compositionally biased region" description="Polar residues" evidence="2">
    <location>
        <begin position="565"/>
        <end position="578"/>
    </location>
</feature>
<feature type="region of interest" description="Disordered" evidence="2">
    <location>
        <begin position="559"/>
        <end position="616"/>
    </location>
</feature>
<comment type="caution">
    <text evidence="3">The sequence shown here is derived from an EMBL/GenBank/DDBJ whole genome shotgun (WGS) entry which is preliminary data.</text>
</comment>
<gene>
    <name evidence="3" type="ORF">COCNU_16G007320</name>
</gene>
<sequence length="657" mass="74002">MSWLRSAVNKAVEVGGKNNLTRTVKNYADTVVHHAGQAVAGGAKIIQDRMGMRSYRSFKLTVKRLEEVAVSCRGEERVQLLRRWLVALKESERLSGGSVDDKTPEQPTSSDEADLSPRNASLILFFDSDMGGEPMNFRDVFLHSQALEGITLSMILEAPNEEEVSLLLEIFGLCFTGGKEVHNAIMSSIQDLAKAFSNYQDEVLVKQEELLQFAQCAISGLKVNAEQSRVDAELSKLRKKIDRVEALQTPSIEDHDRASSERASLATVEVDKLKVLEESLANSCSKAEKRILDHRHQKEEALNFRVAKANEVDEIEKELVTEIAGLEKQRNELEAALKKVNISLSAAVARLKKTREERDQFDEASNQIVAHLKAKENELSRSVASCKVEADIVHTWINFLEDTWQLQSSYAELKEKQTNDELEKYGNCFLKLIKYHLSVCKEELRPSINCIRTFVDNLKRLNESVEVTENTDSDISKESNPRIFLEEEYLEVETKIVTAFGVVDHMRALFYAEQGNTLRKVDPEVKELFDSIEKMRGEFESIERPILEIETPREKVTVFEERSQKGPSHTAQTTNSPKSKGVESPKSASNSPKPIGVGSPKPSQVTTEQNLDPESELAKLELEFGKMSKDYSTDEIGGWEFDELEQELRSGISESNK</sequence>
<feature type="coiled-coil region" evidence="1">
    <location>
        <begin position="312"/>
        <end position="343"/>
    </location>
</feature>
<reference evidence="3" key="1">
    <citation type="journal article" date="2017" name="Gigascience">
        <title>The genome draft of coconut (Cocos nucifera).</title>
        <authorList>
            <person name="Xiao Y."/>
            <person name="Xu P."/>
            <person name="Fan H."/>
            <person name="Baudouin L."/>
            <person name="Xia W."/>
            <person name="Bocs S."/>
            <person name="Xu J."/>
            <person name="Li Q."/>
            <person name="Guo A."/>
            <person name="Zhou L."/>
            <person name="Li J."/>
            <person name="Wu Y."/>
            <person name="Ma Z."/>
            <person name="Armero A."/>
            <person name="Issali A.E."/>
            <person name="Liu N."/>
            <person name="Peng M."/>
            <person name="Yang Y."/>
        </authorList>
    </citation>
    <scope>NUCLEOTIDE SEQUENCE</scope>
    <source>
        <tissue evidence="3">Spear leaf of Hainan Tall coconut</tissue>
    </source>
</reference>
<dbReference type="AlphaFoldDB" id="A0A8K0J355"/>
<organism evidence="3 4">
    <name type="scientific">Cocos nucifera</name>
    <name type="common">Coconut palm</name>
    <dbReference type="NCBI Taxonomy" id="13894"/>
    <lineage>
        <taxon>Eukaryota</taxon>
        <taxon>Viridiplantae</taxon>
        <taxon>Streptophyta</taxon>
        <taxon>Embryophyta</taxon>
        <taxon>Tracheophyta</taxon>
        <taxon>Spermatophyta</taxon>
        <taxon>Magnoliopsida</taxon>
        <taxon>Liliopsida</taxon>
        <taxon>Arecaceae</taxon>
        <taxon>Arecoideae</taxon>
        <taxon>Cocoseae</taxon>
        <taxon>Attaleinae</taxon>
        <taxon>Cocos</taxon>
    </lineage>
</organism>
<feature type="compositionally biased region" description="Polar residues" evidence="2">
    <location>
        <begin position="601"/>
        <end position="612"/>
    </location>
</feature>
<keyword evidence="4" id="KW-1185">Reference proteome</keyword>